<keyword evidence="3" id="KW-1185">Reference proteome</keyword>
<evidence type="ECO:0000313" key="3">
    <source>
        <dbReference type="Proteomes" id="UP000032336"/>
    </source>
</evidence>
<dbReference type="OrthoDB" id="9980037at2"/>
<dbReference type="EMBL" id="JXUW01000024">
    <property type="protein sequence ID" value="KJE75983.1"/>
    <property type="molecule type" value="Genomic_DNA"/>
</dbReference>
<dbReference type="STRING" id="1121877.FEAC_22800"/>
<protein>
    <submittedName>
        <fullName evidence="2">Uncharacterized protein</fullName>
    </submittedName>
</protein>
<dbReference type="RefSeq" id="WP_035390280.1">
    <property type="nucleotide sequence ID" value="NZ_JQKF01000022.1"/>
</dbReference>
<keyword evidence="1" id="KW-0812">Transmembrane</keyword>
<dbReference type="GeneID" id="78373331"/>
<proteinExistence type="predicted"/>
<feature type="transmembrane region" description="Helical" evidence="1">
    <location>
        <begin position="12"/>
        <end position="32"/>
    </location>
</feature>
<feature type="transmembrane region" description="Helical" evidence="1">
    <location>
        <begin position="52"/>
        <end position="74"/>
    </location>
</feature>
<dbReference type="AlphaFoldDB" id="A0A0D8FRS6"/>
<keyword evidence="1" id="KW-0472">Membrane</keyword>
<sequence>MLTWKLARVSSIIRFTVNRCIMTLMFAFGSLREFAYTQLSHIGSLGDEAGEGVISTAIVVMIMAFLAVGLWVAFKLIMSNATSSISTQVAKIGQ</sequence>
<accession>A0A0D8FRS6</accession>
<dbReference type="eggNOG" id="ENOG50322KN">
    <property type="taxonomic scope" value="Bacteria"/>
</dbReference>
<dbReference type="Proteomes" id="UP000032336">
    <property type="component" value="Unassembled WGS sequence"/>
</dbReference>
<evidence type="ECO:0000256" key="1">
    <source>
        <dbReference type="SAM" id="Phobius"/>
    </source>
</evidence>
<evidence type="ECO:0000313" key="2">
    <source>
        <dbReference type="EMBL" id="KJE75983.1"/>
    </source>
</evidence>
<keyword evidence="1" id="KW-1133">Transmembrane helix</keyword>
<comment type="caution">
    <text evidence="2">The sequence shown here is derived from an EMBL/GenBank/DDBJ whole genome shotgun (WGS) entry which is preliminary data.</text>
</comment>
<organism evidence="2 3">
    <name type="scientific">Ferrimicrobium acidiphilum DSM 19497</name>
    <dbReference type="NCBI Taxonomy" id="1121877"/>
    <lineage>
        <taxon>Bacteria</taxon>
        <taxon>Bacillati</taxon>
        <taxon>Actinomycetota</taxon>
        <taxon>Acidimicrobiia</taxon>
        <taxon>Acidimicrobiales</taxon>
        <taxon>Acidimicrobiaceae</taxon>
        <taxon>Ferrimicrobium</taxon>
    </lineage>
</organism>
<reference evidence="2 3" key="1">
    <citation type="submission" date="2015-01" db="EMBL/GenBank/DDBJ databases">
        <title>Draft genome of the acidophilic iron oxidizer Ferrimicrobium acidiphilum strain T23.</title>
        <authorList>
            <person name="Poehlein A."/>
            <person name="Eisen S."/>
            <person name="Schloemann M."/>
            <person name="Johnson B.D."/>
            <person name="Daniel R."/>
            <person name="Muehling M."/>
        </authorList>
    </citation>
    <scope>NUCLEOTIDE SEQUENCE [LARGE SCALE GENOMIC DNA]</scope>
    <source>
        <strain evidence="2 3">T23</strain>
    </source>
</reference>
<gene>
    <name evidence="2" type="ORF">FEAC_22800</name>
</gene>
<name>A0A0D8FRS6_9ACTN</name>